<evidence type="ECO:0000256" key="4">
    <source>
        <dbReference type="ARBA" id="ARBA00022989"/>
    </source>
</evidence>
<proteinExistence type="predicted"/>
<organism evidence="7 8">
    <name type="scientific">candidate division WOR_3 bacterium SM1_77</name>
    <dbReference type="NCBI Taxonomy" id="1703778"/>
    <lineage>
        <taxon>Bacteria</taxon>
        <taxon>Bacteria division WOR-3</taxon>
    </lineage>
</organism>
<protein>
    <submittedName>
        <fullName evidence="7">Lysine transporter LysE</fullName>
    </submittedName>
</protein>
<dbReference type="PANTHER" id="PTHR30086:SF20">
    <property type="entry name" value="ARGININE EXPORTER PROTEIN ARGO-RELATED"/>
    <property type="match status" value="1"/>
</dbReference>
<evidence type="ECO:0000256" key="2">
    <source>
        <dbReference type="ARBA" id="ARBA00022475"/>
    </source>
</evidence>
<dbReference type="Proteomes" id="UP000050975">
    <property type="component" value="Unassembled WGS sequence"/>
</dbReference>
<evidence type="ECO:0000313" key="7">
    <source>
        <dbReference type="EMBL" id="KPL15851.1"/>
    </source>
</evidence>
<feature type="transmembrane region" description="Helical" evidence="6">
    <location>
        <begin position="71"/>
        <end position="91"/>
    </location>
</feature>
<name>A0A0S8K3R6_UNCW3</name>
<evidence type="ECO:0000256" key="6">
    <source>
        <dbReference type="SAM" id="Phobius"/>
    </source>
</evidence>
<keyword evidence="2" id="KW-1003">Cell membrane</keyword>
<keyword evidence="5 6" id="KW-0472">Membrane</keyword>
<dbReference type="EMBL" id="LJVE01000004">
    <property type="protein sequence ID" value="KPL15851.1"/>
    <property type="molecule type" value="Genomic_DNA"/>
</dbReference>
<keyword evidence="4 6" id="KW-1133">Transmembrane helix</keyword>
<accession>A0A0S8K3R6</accession>
<keyword evidence="3 6" id="KW-0812">Transmembrane</keyword>
<evidence type="ECO:0000256" key="5">
    <source>
        <dbReference type="ARBA" id="ARBA00023136"/>
    </source>
</evidence>
<evidence type="ECO:0000256" key="1">
    <source>
        <dbReference type="ARBA" id="ARBA00004651"/>
    </source>
</evidence>
<gene>
    <name evidence="7" type="ORF">AMJ74_00630</name>
</gene>
<dbReference type="GO" id="GO:0005886">
    <property type="term" value="C:plasma membrane"/>
    <property type="evidence" value="ECO:0007669"/>
    <property type="project" value="UniProtKB-SubCell"/>
</dbReference>
<dbReference type="PANTHER" id="PTHR30086">
    <property type="entry name" value="ARGININE EXPORTER PROTEIN ARGO"/>
    <property type="match status" value="1"/>
</dbReference>
<feature type="transmembrane region" description="Helical" evidence="6">
    <location>
        <begin position="182"/>
        <end position="202"/>
    </location>
</feature>
<dbReference type="Pfam" id="PF01810">
    <property type="entry name" value="LysE"/>
    <property type="match status" value="1"/>
</dbReference>
<evidence type="ECO:0000256" key="3">
    <source>
        <dbReference type="ARBA" id="ARBA00022692"/>
    </source>
</evidence>
<dbReference type="PATRIC" id="fig|1703778.3.peg.216"/>
<feature type="transmembrane region" description="Helical" evidence="6">
    <location>
        <begin position="145"/>
        <end position="170"/>
    </location>
</feature>
<dbReference type="InterPro" id="IPR001123">
    <property type="entry name" value="LeuE-type"/>
</dbReference>
<comment type="caution">
    <text evidence="7">The sequence shown here is derived from an EMBL/GenBank/DDBJ whole genome shotgun (WGS) entry which is preliminary data.</text>
</comment>
<dbReference type="AlphaFoldDB" id="A0A0S8K3R6"/>
<reference evidence="7 8" key="1">
    <citation type="journal article" date="2015" name="Microbiome">
        <title>Genomic resolution of linkages in carbon, nitrogen, and sulfur cycling among widespread estuary sediment bacteria.</title>
        <authorList>
            <person name="Baker B.J."/>
            <person name="Lazar C.S."/>
            <person name="Teske A.P."/>
            <person name="Dick G.J."/>
        </authorList>
    </citation>
    <scope>NUCLEOTIDE SEQUENCE [LARGE SCALE GENOMIC DNA]</scope>
    <source>
        <strain evidence="7">SM1_77</strain>
    </source>
</reference>
<feature type="transmembrane region" description="Helical" evidence="6">
    <location>
        <begin position="103"/>
        <end position="133"/>
    </location>
</feature>
<comment type="subcellular location">
    <subcellularLocation>
        <location evidence="1">Cell membrane</location>
        <topology evidence="1">Multi-pass membrane protein</topology>
    </subcellularLocation>
</comment>
<evidence type="ECO:0000313" key="8">
    <source>
        <dbReference type="Proteomes" id="UP000050975"/>
    </source>
</evidence>
<feature type="transmembrane region" description="Helical" evidence="6">
    <location>
        <begin position="6"/>
        <end position="26"/>
    </location>
</feature>
<dbReference type="GO" id="GO:0015171">
    <property type="term" value="F:amino acid transmembrane transporter activity"/>
    <property type="evidence" value="ECO:0007669"/>
    <property type="project" value="TreeGrafter"/>
</dbReference>
<sequence>MDVFFRGLIIGISIAAPVGPIGILCIRRTLIHGRLAGVISGLGAATADAVYGCIAGFSVTIVSNVLIEQKFWIRLAGGTFLLYLGIKTFLAKTSQDSCGDGRFSFVASYVSILFLTLTNPMTIISFAAIFAALGVGSVTQEYRSAGYVVAGVFTGSMIWWLTLSTLVGLLRNGISVKGFQCINRIAGLIIFGFGLTALISVIR</sequence>
<feature type="transmembrane region" description="Helical" evidence="6">
    <location>
        <begin position="38"/>
        <end position="59"/>
    </location>
</feature>